<feature type="transmembrane region" description="Helical" evidence="1">
    <location>
        <begin position="25"/>
        <end position="43"/>
    </location>
</feature>
<dbReference type="EMBL" id="JARJCM010000150">
    <property type="protein sequence ID" value="KAJ7025674.1"/>
    <property type="molecule type" value="Genomic_DNA"/>
</dbReference>
<gene>
    <name evidence="3" type="ORF">C8F04DRAFT_1268968</name>
</gene>
<keyword evidence="1" id="KW-1133">Transmembrane helix</keyword>
<feature type="transmembrane region" description="Helical" evidence="1">
    <location>
        <begin position="113"/>
        <end position="135"/>
    </location>
</feature>
<evidence type="ECO:0000259" key="2">
    <source>
        <dbReference type="Pfam" id="PF20151"/>
    </source>
</evidence>
<sequence>MSDSPQGTPVDPSGLGYVTFYFDHRIYRCFFLVGLTILIYDHLLTLGTEVKYIWSRRLRPSTCWFLAVRYVGLGASITISVFYFGDLSHEEVLIECEWTCTSVASLHGSAGTLGLRVFAMYGLNIWILMCLLSAVGDCQVRGTANALRAWIEGMPYSDSKNLVNTFFSSRYKMLIMDFFSRCKSIP</sequence>
<evidence type="ECO:0000313" key="3">
    <source>
        <dbReference type="EMBL" id="KAJ7025674.1"/>
    </source>
</evidence>
<keyword evidence="4" id="KW-1185">Reference proteome</keyword>
<organism evidence="3 4">
    <name type="scientific">Mycena alexandri</name>
    <dbReference type="NCBI Taxonomy" id="1745969"/>
    <lineage>
        <taxon>Eukaryota</taxon>
        <taxon>Fungi</taxon>
        <taxon>Dikarya</taxon>
        <taxon>Basidiomycota</taxon>
        <taxon>Agaricomycotina</taxon>
        <taxon>Agaricomycetes</taxon>
        <taxon>Agaricomycetidae</taxon>
        <taxon>Agaricales</taxon>
        <taxon>Marasmiineae</taxon>
        <taxon>Mycenaceae</taxon>
        <taxon>Mycena</taxon>
    </lineage>
</organism>
<keyword evidence="1" id="KW-0472">Membrane</keyword>
<dbReference type="Pfam" id="PF20151">
    <property type="entry name" value="DUF6533"/>
    <property type="match status" value="1"/>
</dbReference>
<evidence type="ECO:0000313" key="4">
    <source>
        <dbReference type="Proteomes" id="UP001218188"/>
    </source>
</evidence>
<feature type="domain" description="DUF6533" evidence="2">
    <location>
        <begin position="29"/>
        <end position="73"/>
    </location>
</feature>
<protein>
    <recommendedName>
        <fullName evidence="2">DUF6533 domain-containing protein</fullName>
    </recommendedName>
</protein>
<proteinExistence type="predicted"/>
<name>A0AAD6WYE9_9AGAR</name>
<reference evidence="3" key="1">
    <citation type="submission" date="2023-03" db="EMBL/GenBank/DDBJ databases">
        <title>Massive genome expansion in bonnet fungi (Mycena s.s.) driven by repeated elements and novel gene families across ecological guilds.</title>
        <authorList>
            <consortium name="Lawrence Berkeley National Laboratory"/>
            <person name="Harder C.B."/>
            <person name="Miyauchi S."/>
            <person name="Viragh M."/>
            <person name="Kuo A."/>
            <person name="Thoen E."/>
            <person name="Andreopoulos B."/>
            <person name="Lu D."/>
            <person name="Skrede I."/>
            <person name="Drula E."/>
            <person name="Henrissat B."/>
            <person name="Morin E."/>
            <person name="Kohler A."/>
            <person name="Barry K."/>
            <person name="LaButti K."/>
            <person name="Morin E."/>
            <person name="Salamov A."/>
            <person name="Lipzen A."/>
            <person name="Mereny Z."/>
            <person name="Hegedus B."/>
            <person name="Baldrian P."/>
            <person name="Stursova M."/>
            <person name="Weitz H."/>
            <person name="Taylor A."/>
            <person name="Grigoriev I.V."/>
            <person name="Nagy L.G."/>
            <person name="Martin F."/>
            <person name="Kauserud H."/>
        </authorList>
    </citation>
    <scope>NUCLEOTIDE SEQUENCE</scope>
    <source>
        <strain evidence="3">CBHHK200</strain>
    </source>
</reference>
<comment type="caution">
    <text evidence="3">The sequence shown here is derived from an EMBL/GenBank/DDBJ whole genome shotgun (WGS) entry which is preliminary data.</text>
</comment>
<dbReference type="AlphaFoldDB" id="A0AAD6WYE9"/>
<dbReference type="InterPro" id="IPR045340">
    <property type="entry name" value="DUF6533"/>
</dbReference>
<evidence type="ECO:0000256" key="1">
    <source>
        <dbReference type="SAM" id="Phobius"/>
    </source>
</evidence>
<keyword evidence="1" id="KW-0812">Transmembrane</keyword>
<dbReference type="Proteomes" id="UP001218188">
    <property type="component" value="Unassembled WGS sequence"/>
</dbReference>
<feature type="transmembrane region" description="Helical" evidence="1">
    <location>
        <begin position="64"/>
        <end position="84"/>
    </location>
</feature>
<accession>A0AAD6WYE9</accession>